<dbReference type="Proteomes" id="UP000246099">
    <property type="component" value="Chromosome"/>
</dbReference>
<gene>
    <name evidence="4" type="ORF">DLD77_01150</name>
</gene>
<evidence type="ECO:0000256" key="2">
    <source>
        <dbReference type="RuleBase" id="RU362039"/>
    </source>
</evidence>
<dbReference type="Pfam" id="PF12850">
    <property type="entry name" value="Metallophos_2"/>
    <property type="match status" value="1"/>
</dbReference>
<dbReference type="NCBIfam" id="TIGR00040">
    <property type="entry name" value="yfcE"/>
    <property type="match status" value="1"/>
</dbReference>
<dbReference type="InterPro" id="IPR029052">
    <property type="entry name" value="Metallo-depent_PP-like"/>
</dbReference>
<dbReference type="EMBL" id="CP029600">
    <property type="protein sequence ID" value="AWO00411.1"/>
    <property type="molecule type" value="Genomic_DNA"/>
</dbReference>
<dbReference type="SUPFAM" id="SSF56300">
    <property type="entry name" value="Metallo-dependent phosphatases"/>
    <property type="match status" value="1"/>
</dbReference>
<dbReference type="RefSeq" id="WP_119075829.1">
    <property type="nucleotide sequence ID" value="NZ_CP029600.1"/>
</dbReference>
<organism evidence="4 5">
    <name type="scientific">Chitinophaga alhagiae</name>
    <dbReference type="NCBI Taxonomy" id="2203219"/>
    <lineage>
        <taxon>Bacteria</taxon>
        <taxon>Pseudomonadati</taxon>
        <taxon>Bacteroidota</taxon>
        <taxon>Chitinophagia</taxon>
        <taxon>Chitinophagales</taxon>
        <taxon>Chitinophagaceae</taxon>
        <taxon>Chitinophaga</taxon>
    </lineage>
</organism>
<feature type="domain" description="Calcineurin-like phosphoesterase" evidence="3">
    <location>
        <begin position="3"/>
        <end position="150"/>
    </location>
</feature>
<comment type="cofactor">
    <cofactor evidence="2">
        <name>a divalent metal cation</name>
        <dbReference type="ChEBI" id="CHEBI:60240"/>
    </cofactor>
</comment>
<dbReference type="Gene3D" id="3.60.21.10">
    <property type="match status" value="1"/>
</dbReference>
<dbReference type="EC" id="3.1.4.-" evidence="2"/>
<sequence length="163" mass="18553">MKKIGLMSDTHGYLHPQVFKYFAEVDEIWHAGDFGSVALADELEAFKPLRAVYGNIDGQDIRIRYPEHNLFICEGVKVWMTHIGGYPPKYTPALKPHIREKKPQLFITGHSHILKVIPDPPLQLLHINPGACGKQGWHKVKTLVRFQLDKGEIKALEVIELPD</sequence>
<dbReference type="InterPro" id="IPR000979">
    <property type="entry name" value="Phosphodiesterase_MJ0936/Vps29"/>
</dbReference>
<evidence type="ECO:0000256" key="1">
    <source>
        <dbReference type="ARBA" id="ARBA00008950"/>
    </source>
</evidence>
<accession>A0ABM6W930</accession>
<dbReference type="InterPro" id="IPR024654">
    <property type="entry name" value="Calcineurin-like_PHP_lpxH"/>
</dbReference>
<protein>
    <recommendedName>
        <fullName evidence="2">Phosphoesterase</fullName>
        <ecNumber evidence="2">3.1.4.-</ecNumber>
    </recommendedName>
</protein>
<evidence type="ECO:0000313" key="4">
    <source>
        <dbReference type="EMBL" id="AWO00411.1"/>
    </source>
</evidence>
<evidence type="ECO:0000313" key="5">
    <source>
        <dbReference type="Proteomes" id="UP000246099"/>
    </source>
</evidence>
<name>A0ABM6W930_9BACT</name>
<reference evidence="4 5" key="1">
    <citation type="submission" date="2018-05" db="EMBL/GenBank/DDBJ databases">
        <title>Chitinophaga sp. nov., isolated from rhizosphere soil of Alhagi.</title>
        <authorList>
            <person name="Liu Y."/>
        </authorList>
    </citation>
    <scope>NUCLEOTIDE SEQUENCE [LARGE SCALE GENOMIC DNA]</scope>
    <source>
        <strain evidence="4 5">T22</strain>
    </source>
</reference>
<keyword evidence="5" id="KW-1185">Reference proteome</keyword>
<keyword evidence="2" id="KW-0479">Metal-binding</keyword>
<proteinExistence type="inferred from homology"/>
<comment type="similarity">
    <text evidence="1 2">Belongs to the metallophosphoesterase superfamily. YfcE family.</text>
</comment>
<evidence type="ECO:0000259" key="3">
    <source>
        <dbReference type="Pfam" id="PF12850"/>
    </source>
</evidence>